<dbReference type="SUPFAM" id="SSF54665">
    <property type="entry name" value="CO dehydrogenase molybdoprotein N-domain-like"/>
    <property type="match status" value="1"/>
</dbReference>
<feature type="non-terminal residue" evidence="3">
    <location>
        <position position="345"/>
    </location>
</feature>
<accession>A0A2G8KCD4</accession>
<gene>
    <name evidence="3" type="ORF">BSL78_17486</name>
</gene>
<evidence type="ECO:0000313" key="4">
    <source>
        <dbReference type="Proteomes" id="UP000230750"/>
    </source>
</evidence>
<dbReference type="SUPFAM" id="SSF56176">
    <property type="entry name" value="FAD-binding/transporter-associated domain-like"/>
    <property type="match status" value="1"/>
</dbReference>
<dbReference type="SMART" id="SM01092">
    <property type="entry name" value="CO_deh_flav_C"/>
    <property type="match status" value="1"/>
</dbReference>
<dbReference type="Pfam" id="PF03450">
    <property type="entry name" value="CO_deh_flav_C"/>
    <property type="match status" value="1"/>
</dbReference>
<dbReference type="InterPro" id="IPR036683">
    <property type="entry name" value="CO_DH_flav_C_dom_sf"/>
</dbReference>
<dbReference type="InterPro" id="IPR036856">
    <property type="entry name" value="Ald_Oxase/Xan_DH_a/b_sf"/>
</dbReference>
<dbReference type="STRING" id="307972.A0A2G8KCD4"/>
<dbReference type="InterPro" id="IPR000674">
    <property type="entry name" value="Ald_Oxase/Xan_DH_a/b"/>
</dbReference>
<dbReference type="GO" id="GO:0071949">
    <property type="term" value="F:FAD binding"/>
    <property type="evidence" value="ECO:0007669"/>
    <property type="project" value="InterPro"/>
</dbReference>
<sequence length="345" mass="37417">MGAMNRYLASVRVIPIHTFAETKTKSFKTLLDLLGIISGVQIRNVASIGGNILADRPNSDLKLFFMVAGCSVKLNSCSASRKVAFKEMFSEDGKPVLGNDEVLLGILLPFSEEEGNDVAIVNAAMKVRFESTSDVIEELILIYGGLSASIKQAEKTMTNLKGRKWEADVVDDACVCLLDDLSLHCGSPGEMEKYKQSLALSFFFKFYLKIAQQLSDKVPGDNPPIPSEWKSAVGEAEKVSFQSTQLFQDVVDGQPAIDPVGTPKPVKSSLQHATGEARYVDDIAPPKDELFLAFVRIKSPHAKIISIDFSAALAMHGVAGVVTADDVLGTNFFQSVGDFIFAVNE</sequence>
<dbReference type="Gene3D" id="3.90.1170.50">
    <property type="entry name" value="Aldehyde oxidase/xanthine dehydrogenase, a/b hammerhead"/>
    <property type="match status" value="1"/>
</dbReference>
<keyword evidence="4" id="KW-1185">Reference proteome</keyword>
<dbReference type="Gene3D" id="3.30.465.10">
    <property type="match status" value="1"/>
</dbReference>
<dbReference type="GO" id="GO:0016491">
    <property type="term" value="F:oxidoreductase activity"/>
    <property type="evidence" value="ECO:0007669"/>
    <property type="project" value="UniProtKB-KW"/>
</dbReference>
<dbReference type="Proteomes" id="UP000230750">
    <property type="component" value="Unassembled WGS sequence"/>
</dbReference>
<dbReference type="PROSITE" id="PS51387">
    <property type="entry name" value="FAD_PCMH"/>
    <property type="match status" value="1"/>
</dbReference>
<dbReference type="SUPFAM" id="SSF55447">
    <property type="entry name" value="CO dehydrogenase flavoprotein C-terminal domain-like"/>
    <property type="match status" value="1"/>
</dbReference>
<dbReference type="Pfam" id="PF01315">
    <property type="entry name" value="Ald_Xan_dh_C"/>
    <property type="match status" value="1"/>
</dbReference>
<dbReference type="Gene3D" id="3.30.390.50">
    <property type="entry name" value="CO dehydrogenase flavoprotein, C-terminal domain"/>
    <property type="match status" value="1"/>
</dbReference>
<evidence type="ECO:0000313" key="3">
    <source>
        <dbReference type="EMBL" id="PIK45643.1"/>
    </source>
</evidence>
<dbReference type="PANTHER" id="PTHR45444">
    <property type="entry name" value="XANTHINE DEHYDROGENASE"/>
    <property type="match status" value="1"/>
</dbReference>
<evidence type="ECO:0000259" key="2">
    <source>
        <dbReference type="PROSITE" id="PS51387"/>
    </source>
</evidence>
<dbReference type="Pfam" id="PF00941">
    <property type="entry name" value="FAD_binding_5"/>
    <property type="match status" value="1"/>
</dbReference>
<protein>
    <submittedName>
        <fullName evidence="3">Putative xanthine dehydrogenase/oxidase</fullName>
    </submittedName>
</protein>
<dbReference type="AlphaFoldDB" id="A0A2G8KCD4"/>
<dbReference type="InterPro" id="IPR036318">
    <property type="entry name" value="FAD-bd_PCMH-like_sf"/>
</dbReference>
<reference evidence="3 4" key="1">
    <citation type="journal article" date="2017" name="PLoS Biol.">
        <title>The sea cucumber genome provides insights into morphological evolution and visceral regeneration.</title>
        <authorList>
            <person name="Zhang X."/>
            <person name="Sun L."/>
            <person name="Yuan J."/>
            <person name="Sun Y."/>
            <person name="Gao Y."/>
            <person name="Zhang L."/>
            <person name="Li S."/>
            <person name="Dai H."/>
            <person name="Hamel J.F."/>
            <person name="Liu C."/>
            <person name="Yu Y."/>
            <person name="Liu S."/>
            <person name="Lin W."/>
            <person name="Guo K."/>
            <person name="Jin S."/>
            <person name="Xu P."/>
            <person name="Storey K.B."/>
            <person name="Huan P."/>
            <person name="Zhang T."/>
            <person name="Zhou Y."/>
            <person name="Zhang J."/>
            <person name="Lin C."/>
            <person name="Li X."/>
            <person name="Xing L."/>
            <person name="Huo D."/>
            <person name="Sun M."/>
            <person name="Wang L."/>
            <person name="Mercier A."/>
            <person name="Li F."/>
            <person name="Yang H."/>
            <person name="Xiang J."/>
        </authorList>
    </citation>
    <scope>NUCLEOTIDE SEQUENCE [LARGE SCALE GENOMIC DNA]</scope>
    <source>
        <strain evidence="3">Shaxun</strain>
        <tissue evidence="3">Muscle</tissue>
    </source>
</reference>
<dbReference type="InterPro" id="IPR016169">
    <property type="entry name" value="FAD-bd_PCMH_sub2"/>
</dbReference>
<comment type="caution">
    <text evidence="3">The sequence shown here is derived from an EMBL/GenBank/DDBJ whole genome shotgun (WGS) entry which is preliminary data.</text>
</comment>
<dbReference type="InterPro" id="IPR016166">
    <property type="entry name" value="FAD-bd_PCMH"/>
</dbReference>
<dbReference type="GO" id="GO:0005506">
    <property type="term" value="F:iron ion binding"/>
    <property type="evidence" value="ECO:0007669"/>
    <property type="project" value="InterPro"/>
</dbReference>
<dbReference type="EMBL" id="MRZV01000698">
    <property type="protein sequence ID" value="PIK45643.1"/>
    <property type="molecule type" value="Genomic_DNA"/>
</dbReference>
<evidence type="ECO:0000256" key="1">
    <source>
        <dbReference type="ARBA" id="ARBA00023002"/>
    </source>
</evidence>
<dbReference type="InterPro" id="IPR002346">
    <property type="entry name" value="Mopterin_DH_FAD-bd"/>
</dbReference>
<dbReference type="PANTHER" id="PTHR45444:SF3">
    <property type="entry name" value="XANTHINE DEHYDROGENASE"/>
    <property type="match status" value="1"/>
</dbReference>
<organism evidence="3 4">
    <name type="scientific">Stichopus japonicus</name>
    <name type="common">Sea cucumber</name>
    <dbReference type="NCBI Taxonomy" id="307972"/>
    <lineage>
        <taxon>Eukaryota</taxon>
        <taxon>Metazoa</taxon>
        <taxon>Echinodermata</taxon>
        <taxon>Eleutherozoa</taxon>
        <taxon>Echinozoa</taxon>
        <taxon>Holothuroidea</taxon>
        <taxon>Aspidochirotacea</taxon>
        <taxon>Aspidochirotida</taxon>
        <taxon>Stichopodidae</taxon>
        <taxon>Apostichopus</taxon>
    </lineage>
</organism>
<dbReference type="OrthoDB" id="8300278at2759"/>
<dbReference type="InterPro" id="IPR005107">
    <property type="entry name" value="CO_DH_flav_C"/>
</dbReference>
<keyword evidence="1" id="KW-0560">Oxidoreductase</keyword>
<dbReference type="InterPro" id="IPR016208">
    <property type="entry name" value="Ald_Oxase/xanthine_DH-like"/>
</dbReference>
<dbReference type="SMART" id="SM01008">
    <property type="entry name" value="Ald_Xan_dh_C"/>
    <property type="match status" value="1"/>
</dbReference>
<feature type="domain" description="FAD-binding PCMH-type" evidence="2">
    <location>
        <begin position="1"/>
        <end position="113"/>
    </location>
</feature>
<name>A0A2G8KCD4_STIJA</name>
<proteinExistence type="predicted"/>